<proteinExistence type="predicted"/>
<keyword evidence="1" id="KW-0805">Transcription regulation</keyword>
<gene>
    <name evidence="5" type="ORF">FVP33_07030</name>
</gene>
<dbReference type="Gene3D" id="1.10.260.40">
    <property type="entry name" value="lambda repressor-like DNA-binding domains"/>
    <property type="match status" value="1"/>
</dbReference>
<evidence type="ECO:0000313" key="5">
    <source>
        <dbReference type="EMBL" id="TXN31313.1"/>
    </source>
</evidence>
<dbReference type="PANTHER" id="PTHR30146:SF109">
    <property type="entry name" value="HTH-TYPE TRANSCRIPTIONAL REGULATOR GALS"/>
    <property type="match status" value="1"/>
</dbReference>
<dbReference type="CDD" id="cd06267">
    <property type="entry name" value="PBP1_LacI_sugar_binding-like"/>
    <property type="match status" value="1"/>
</dbReference>
<dbReference type="Proteomes" id="UP000321379">
    <property type="component" value="Unassembled WGS sequence"/>
</dbReference>
<dbReference type="Pfam" id="PF13377">
    <property type="entry name" value="Peripla_BP_3"/>
    <property type="match status" value="1"/>
</dbReference>
<evidence type="ECO:0000256" key="2">
    <source>
        <dbReference type="ARBA" id="ARBA00023125"/>
    </source>
</evidence>
<dbReference type="CDD" id="cd01392">
    <property type="entry name" value="HTH_LacI"/>
    <property type="match status" value="1"/>
</dbReference>
<dbReference type="SUPFAM" id="SSF47413">
    <property type="entry name" value="lambda repressor-like DNA-binding domains"/>
    <property type="match status" value="1"/>
</dbReference>
<dbReference type="PROSITE" id="PS50932">
    <property type="entry name" value="HTH_LACI_2"/>
    <property type="match status" value="1"/>
</dbReference>
<comment type="caution">
    <text evidence="5">The sequence shown here is derived from an EMBL/GenBank/DDBJ whole genome shotgun (WGS) entry which is preliminary data.</text>
</comment>
<dbReference type="SMART" id="SM00354">
    <property type="entry name" value="HTH_LACI"/>
    <property type="match status" value="1"/>
</dbReference>
<sequence>MDTVDGAPARRATRADVARYAGVSPAVVSYTVNAGPRAVAPATRERVLEAIRVLGYRPNAAARALKIGHTKMFGVVVPDSGNPFFVELGRVLEHTATAHGYALIVVNFDGPGHDVASSIRELALRQVDGMIVAAQVSMPTLNAISECGIRTVLINQFSAVDGVPSVGPDLYEGARTGVNHLIWHGHTNIGYVGEMGPPDVRERGWRDALTAAGLTAGPAAAAAFSREGGYAAGQKLVADDNRPTAIFVSSDFQAVGVLRALHEAGIAIPDEIAVVSFDGSPEAEYTWPALTTVQQPVAEMAEEAVERLVAPTASDDFSRYPTKLIVRQSCGCGMPA</sequence>
<name>A0A5C8UTQ2_9MICO</name>
<dbReference type="Gene3D" id="3.40.50.2300">
    <property type="match status" value="2"/>
</dbReference>
<dbReference type="InterPro" id="IPR028082">
    <property type="entry name" value="Peripla_BP_I"/>
</dbReference>
<evidence type="ECO:0000256" key="1">
    <source>
        <dbReference type="ARBA" id="ARBA00023015"/>
    </source>
</evidence>
<dbReference type="InterPro" id="IPR000843">
    <property type="entry name" value="HTH_LacI"/>
</dbReference>
<dbReference type="GO" id="GO:0000976">
    <property type="term" value="F:transcription cis-regulatory region binding"/>
    <property type="evidence" value="ECO:0007669"/>
    <property type="project" value="TreeGrafter"/>
</dbReference>
<protein>
    <submittedName>
        <fullName evidence="5">LacI family transcriptional regulator</fullName>
    </submittedName>
</protein>
<evidence type="ECO:0000259" key="4">
    <source>
        <dbReference type="PROSITE" id="PS50932"/>
    </source>
</evidence>
<feature type="domain" description="HTH lacI-type" evidence="4">
    <location>
        <begin position="12"/>
        <end position="67"/>
    </location>
</feature>
<dbReference type="InterPro" id="IPR046335">
    <property type="entry name" value="LacI/GalR-like_sensor"/>
</dbReference>
<organism evidence="5 6">
    <name type="scientific">Lacisediminihabitans profunda</name>
    <dbReference type="NCBI Taxonomy" id="2594790"/>
    <lineage>
        <taxon>Bacteria</taxon>
        <taxon>Bacillati</taxon>
        <taxon>Actinomycetota</taxon>
        <taxon>Actinomycetes</taxon>
        <taxon>Micrococcales</taxon>
        <taxon>Microbacteriaceae</taxon>
        <taxon>Lacisediminihabitans</taxon>
    </lineage>
</organism>
<keyword evidence="6" id="KW-1185">Reference proteome</keyword>
<dbReference type="AlphaFoldDB" id="A0A5C8UTQ2"/>
<dbReference type="Pfam" id="PF00356">
    <property type="entry name" value="LacI"/>
    <property type="match status" value="1"/>
</dbReference>
<dbReference type="SUPFAM" id="SSF53822">
    <property type="entry name" value="Periplasmic binding protein-like I"/>
    <property type="match status" value="1"/>
</dbReference>
<dbReference type="InterPro" id="IPR010982">
    <property type="entry name" value="Lambda_DNA-bd_dom_sf"/>
</dbReference>
<dbReference type="PANTHER" id="PTHR30146">
    <property type="entry name" value="LACI-RELATED TRANSCRIPTIONAL REPRESSOR"/>
    <property type="match status" value="1"/>
</dbReference>
<dbReference type="EMBL" id="VRMG01000005">
    <property type="protein sequence ID" value="TXN31313.1"/>
    <property type="molecule type" value="Genomic_DNA"/>
</dbReference>
<dbReference type="RefSeq" id="WP_147782899.1">
    <property type="nucleotide sequence ID" value="NZ_VRMG01000005.1"/>
</dbReference>
<keyword evidence="2" id="KW-0238">DNA-binding</keyword>
<evidence type="ECO:0000313" key="6">
    <source>
        <dbReference type="Proteomes" id="UP000321379"/>
    </source>
</evidence>
<accession>A0A5C8UTQ2</accession>
<evidence type="ECO:0000256" key="3">
    <source>
        <dbReference type="ARBA" id="ARBA00023163"/>
    </source>
</evidence>
<reference evidence="5 6" key="1">
    <citation type="submission" date="2019-08" db="EMBL/GenBank/DDBJ databases">
        <title>Bacterial whole genome sequence for Glaciihabitans sp. CHu50b-6-2.</title>
        <authorList>
            <person name="Jin L."/>
        </authorList>
    </citation>
    <scope>NUCLEOTIDE SEQUENCE [LARGE SCALE GENOMIC DNA]</scope>
    <source>
        <strain evidence="5 6">CHu50b-6-2</strain>
    </source>
</reference>
<dbReference type="GO" id="GO:0003700">
    <property type="term" value="F:DNA-binding transcription factor activity"/>
    <property type="evidence" value="ECO:0007669"/>
    <property type="project" value="TreeGrafter"/>
</dbReference>
<keyword evidence="3" id="KW-0804">Transcription</keyword>